<proteinExistence type="predicted"/>
<dbReference type="EMBL" id="NMTR01000009">
    <property type="protein sequence ID" value="PDX61957.1"/>
    <property type="molecule type" value="Genomic_DNA"/>
</dbReference>
<name>A0ACC9D1N0_9FIRM</name>
<protein>
    <submittedName>
        <fullName evidence="1">Uncharacterized protein</fullName>
    </submittedName>
</protein>
<accession>A0ACC9D1N0</accession>
<reference evidence="1 2" key="1">
    <citation type="journal article" date="2017" name="Front. Microbiol.">
        <title>New Insights into the Diversity of the Genus Faecalibacterium.</title>
        <authorList>
            <person name="Benevides L."/>
            <person name="Burman S."/>
            <person name="Martin R."/>
            <person name="Robert V."/>
            <person name="Thomas M."/>
            <person name="Miquel S."/>
            <person name="Chain F."/>
            <person name="Sokol H."/>
            <person name="Bermudez-Humaran L.G."/>
            <person name="Morrison M."/>
            <person name="Langella P."/>
            <person name="Azevedo V.A."/>
            <person name="Chatel J.M."/>
            <person name="Soares S."/>
        </authorList>
    </citation>
    <scope>NUCLEOTIDE SEQUENCE [LARGE SCALE GENOMIC DNA]</scope>
    <source>
        <strain evidence="2">CNCM I-4541</strain>
    </source>
</reference>
<sequence length="685" mass="73631">MKRFYTAIVRRRRLVLALFALAAVLCVFASRAVQVDYDINDYLPPDSPSTTAIEVMNSAFTGGIPNMRVMVRDVTIPEALAYKEKIAAIDGVASVTWLDDSLDVTVPLQMQDTDTVETYYKDSCALFTVTVEDAKRLEAVDAVRELIGEDNALAGTAVSTAVATNSTVTEVAKIAAIAVVYVLFILILTTDSWAEPVLVLAGLGTAILLNNGTNLIFGTISFVTNAAGSILQLAVSLDYSVFLIHRFAECRAADPNASPEDCMVDALCRSTGSILSSGLTTVIGFLALVLMQFQIGPDLGLALAKGVVLSLVTVFTFMPALTLACYKWMDKTQHKPLLPSFDKFGRFVSRVMLPMALVLAILMVPSYLASNSNQYHYGAAHMFGTNTRLGADTAAIEEIFGKSDTYVVLVPEGDTATQAELSDALHAIPEVTGVLSYVDNAGASIPPEFVPADALKLLVSGGYTRLVLTVDADTEGDAAFALVETVRATVQQYYPDNYYLAGQGVSTYDLMDTITADMVKVNLLAIGAVFLILLLMKRQLLLPIILVLSIETAIWINLAIPYFRGQYVFYIAYLIISSVQLGATVDYAILFSDRYQEFREILGRKEAVAATVSAVTTSVSTTGSAMAVVGFLMGAISTNQLLGQLGNFLGVGSLVSLAIVLLALPGFLYLADPLIIKKKKQPKEA</sequence>
<evidence type="ECO:0000313" key="1">
    <source>
        <dbReference type="EMBL" id="PDX61957.1"/>
    </source>
</evidence>
<gene>
    <name evidence="1" type="ORF">CGS49_03245</name>
</gene>
<organism evidence="1 2">
    <name type="scientific">Faecalibacterium langellae</name>
    <dbReference type="NCBI Taxonomy" id="3435293"/>
    <lineage>
        <taxon>Bacteria</taxon>
        <taxon>Bacillati</taxon>
        <taxon>Bacillota</taxon>
        <taxon>Clostridia</taxon>
        <taxon>Eubacteriales</taxon>
        <taxon>Oscillospiraceae</taxon>
        <taxon>Faecalibacterium</taxon>
    </lineage>
</organism>
<dbReference type="Proteomes" id="UP000220959">
    <property type="component" value="Unassembled WGS sequence"/>
</dbReference>
<evidence type="ECO:0000313" key="2">
    <source>
        <dbReference type="Proteomes" id="UP000220959"/>
    </source>
</evidence>
<comment type="caution">
    <text evidence="1">The sequence shown here is derived from an EMBL/GenBank/DDBJ whole genome shotgun (WGS) entry which is preliminary data.</text>
</comment>
<keyword evidence="2" id="KW-1185">Reference proteome</keyword>